<dbReference type="PANTHER" id="PTHR43581:SF2">
    <property type="entry name" value="EXCINUCLEASE ATPASE SUBUNIT"/>
    <property type="match status" value="1"/>
</dbReference>
<dbReference type="GO" id="GO:0005524">
    <property type="term" value="F:ATP binding"/>
    <property type="evidence" value="ECO:0007669"/>
    <property type="project" value="InterPro"/>
</dbReference>
<dbReference type="RefSeq" id="WP_271687534.1">
    <property type="nucleotide sequence ID" value="NZ_CP116423.1"/>
</dbReference>
<feature type="domain" description="ATPase AAA-type core" evidence="1">
    <location>
        <begin position="28"/>
        <end position="417"/>
    </location>
</feature>
<evidence type="ECO:0000259" key="1">
    <source>
        <dbReference type="Pfam" id="PF13304"/>
    </source>
</evidence>
<gene>
    <name evidence="2" type="ORF">PL336_10470</name>
</gene>
<protein>
    <submittedName>
        <fullName evidence="2">AAA family ATPase</fullName>
    </submittedName>
</protein>
<dbReference type="SUPFAM" id="SSF52540">
    <property type="entry name" value="P-loop containing nucleoside triphosphate hydrolases"/>
    <property type="match status" value="1"/>
</dbReference>
<dbReference type="EMBL" id="CP116423">
    <property type="protein sequence ID" value="WCE69226.1"/>
    <property type="molecule type" value="Genomic_DNA"/>
</dbReference>
<sequence>MHKIKSITITGFRRQEVPIKLDLDEEANFLIGRNGTGKTSLINLINACLTIDQEVLTDTIFQTVIVRFKMAGKTTVPVLEVEKLDFKVDGAYVRYSFKDSASAKPEVFELSFGRRRMQIRTPDGQRRIVPRSDDIRALKAKLEDTFSHTWLSLHRGHELFEAPPFPEYEYEYEGHEILPGVDRKLADVLQNLRQYFFKLDRKVSDLTGQFQKDWFLSFLATEASDADIINTEIDFEEEKNAIIAIFDRFEVPAEAYEEQLENHVELGVTALETFRKREGFPISKFFNLYDVVRLHRLVEQWQQLQERQKEILEPKIDFINIASGMLYKKSIAFNQANEIVINADDKLKISVEKLSSGEKQLIIFLAETLLQEKQPFIFLADEPELSLHVEWQEQLVSNLLKVNPSAQVLFATHSPDIVGEYGNHIFSMEKLVE</sequence>
<name>A0AAX3LKH3_9RHOB</name>
<dbReference type="AlphaFoldDB" id="A0AAX3LKH3"/>
<dbReference type="Gene3D" id="3.40.50.300">
    <property type="entry name" value="P-loop containing nucleotide triphosphate hydrolases"/>
    <property type="match status" value="1"/>
</dbReference>
<dbReference type="PANTHER" id="PTHR43581">
    <property type="entry name" value="ATP/GTP PHOSPHATASE"/>
    <property type="match status" value="1"/>
</dbReference>
<dbReference type="Proteomes" id="UP001210770">
    <property type="component" value="Chromosome"/>
</dbReference>
<dbReference type="Pfam" id="PF13304">
    <property type="entry name" value="AAA_21"/>
    <property type="match status" value="1"/>
</dbReference>
<dbReference type="InterPro" id="IPR027417">
    <property type="entry name" value="P-loop_NTPase"/>
</dbReference>
<dbReference type="GO" id="GO:0016887">
    <property type="term" value="F:ATP hydrolysis activity"/>
    <property type="evidence" value="ECO:0007669"/>
    <property type="project" value="InterPro"/>
</dbReference>
<dbReference type="InterPro" id="IPR051396">
    <property type="entry name" value="Bact_Antivir_Def_Nuclease"/>
</dbReference>
<reference evidence="2" key="1">
    <citation type="submission" date="2023-01" db="EMBL/GenBank/DDBJ databases">
        <title>Comparative genomic analysis of cold water coral derived Sulfitobacter faviae: insights into their metabolism and habitat adaptation.</title>
        <authorList>
            <person name="Guo Y."/>
            <person name="Lin S."/>
            <person name="Huang Z."/>
            <person name="Tang K."/>
            <person name="Wang X."/>
        </authorList>
    </citation>
    <scope>NUCLEOTIDE SEQUENCE</scope>
    <source>
        <strain evidence="2">SCSIO W_1865</strain>
    </source>
</reference>
<evidence type="ECO:0000313" key="3">
    <source>
        <dbReference type="Proteomes" id="UP001210770"/>
    </source>
</evidence>
<organism evidence="2 3">
    <name type="scientific">Sulfitobacter faviae</name>
    <dbReference type="NCBI Taxonomy" id="1775881"/>
    <lineage>
        <taxon>Bacteria</taxon>
        <taxon>Pseudomonadati</taxon>
        <taxon>Pseudomonadota</taxon>
        <taxon>Alphaproteobacteria</taxon>
        <taxon>Rhodobacterales</taxon>
        <taxon>Roseobacteraceae</taxon>
        <taxon>Sulfitobacter</taxon>
    </lineage>
</organism>
<evidence type="ECO:0000313" key="2">
    <source>
        <dbReference type="EMBL" id="WCE69226.1"/>
    </source>
</evidence>
<dbReference type="InterPro" id="IPR003959">
    <property type="entry name" value="ATPase_AAA_core"/>
</dbReference>
<accession>A0AAX3LKH3</accession>
<proteinExistence type="predicted"/>